<gene>
    <name evidence="3" type="ORF">SAMN04489742_1540</name>
</gene>
<evidence type="ECO:0000313" key="3">
    <source>
        <dbReference type="EMBL" id="SDQ54710.1"/>
    </source>
</evidence>
<dbReference type="Proteomes" id="UP000181917">
    <property type="component" value="Unassembled WGS sequence"/>
</dbReference>
<dbReference type="InterPro" id="IPR018376">
    <property type="entry name" value="Enoyl-CoA_hyd/isom_CS"/>
</dbReference>
<dbReference type="Pfam" id="PF00378">
    <property type="entry name" value="ECH_1"/>
    <property type="match status" value="1"/>
</dbReference>
<dbReference type="AlphaFoldDB" id="A0A1H1BSF6"/>
<dbReference type="PANTHER" id="PTHR42964">
    <property type="entry name" value="ENOYL-COA HYDRATASE"/>
    <property type="match status" value="1"/>
</dbReference>
<dbReference type="GO" id="GO:0003824">
    <property type="term" value="F:catalytic activity"/>
    <property type="evidence" value="ECO:0007669"/>
    <property type="project" value="InterPro"/>
</dbReference>
<dbReference type="SUPFAM" id="SSF52096">
    <property type="entry name" value="ClpP/crotonase"/>
    <property type="match status" value="1"/>
</dbReference>
<dbReference type="EMBL" id="FNKH01000002">
    <property type="protein sequence ID" value="SDQ54710.1"/>
    <property type="molecule type" value="Genomic_DNA"/>
</dbReference>
<organism evidence="3 4">
    <name type="scientific">Crystallibacter crystallopoietes</name>
    <dbReference type="NCBI Taxonomy" id="37928"/>
    <lineage>
        <taxon>Bacteria</taxon>
        <taxon>Bacillati</taxon>
        <taxon>Actinomycetota</taxon>
        <taxon>Actinomycetes</taxon>
        <taxon>Micrococcales</taxon>
        <taxon>Micrococcaceae</taxon>
        <taxon>Crystallibacter</taxon>
    </lineage>
</organism>
<dbReference type="CDD" id="cd06558">
    <property type="entry name" value="crotonase-like"/>
    <property type="match status" value="1"/>
</dbReference>
<sequence length="275" mass="29748">MTAQALPLAANDGATVDVTVEGDIATVVLNHPKRRNALTKGMCLGLTEAVGRLDDDPQVKVIALRGANGDFSAGAALDQLDHVLFDKADEALGTDRLSEADAAICSVRKPTVALVEGICMGGGWQIASACDVLLAADDVRLAITPSKLGILYPRAGLERLVRRVGADRAKYLLFSAEEIGPDKAAAWGLITDLVATHEFEEVSMSFLRTISRRSQYSNVTMKHLIQADESQENVEKRWDAEWSHFPDNEDLAAGRAAFMAKERPAFTWSPTSTRI</sequence>
<dbReference type="Gene3D" id="1.10.12.10">
    <property type="entry name" value="Lyase 2-enoyl-coa Hydratase, Chain A, domain 2"/>
    <property type="match status" value="1"/>
</dbReference>
<name>A0A1H1BSF6_9MICC</name>
<evidence type="ECO:0000313" key="4">
    <source>
        <dbReference type="Proteomes" id="UP000181917"/>
    </source>
</evidence>
<accession>A0A1H1BSF6</accession>
<dbReference type="Gene3D" id="3.90.226.10">
    <property type="entry name" value="2-enoyl-CoA Hydratase, Chain A, domain 1"/>
    <property type="match status" value="1"/>
</dbReference>
<evidence type="ECO:0000256" key="1">
    <source>
        <dbReference type="ARBA" id="ARBA00005254"/>
    </source>
</evidence>
<proteinExistence type="inferred from homology"/>
<reference evidence="3 4" key="1">
    <citation type="submission" date="2016-10" db="EMBL/GenBank/DDBJ databases">
        <authorList>
            <person name="de Groot N.N."/>
        </authorList>
    </citation>
    <scope>NUCLEOTIDE SEQUENCE [LARGE SCALE GENOMIC DNA]</scope>
    <source>
        <strain evidence="3 4">DSM 20117</strain>
    </source>
</reference>
<dbReference type="InterPro" id="IPR014748">
    <property type="entry name" value="Enoyl-CoA_hydra_C"/>
</dbReference>
<dbReference type="InterPro" id="IPR051683">
    <property type="entry name" value="Enoyl-CoA_Hydratase/Isomerase"/>
</dbReference>
<keyword evidence="4" id="KW-1185">Reference proteome</keyword>
<dbReference type="OrthoDB" id="4608673at2"/>
<dbReference type="InterPro" id="IPR029045">
    <property type="entry name" value="ClpP/crotonase-like_dom_sf"/>
</dbReference>
<dbReference type="KEGG" id="acry:AC20117_09660"/>
<evidence type="ECO:0000256" key="2">
    <source>
        <dbReference type="RuleBase" id="RU003707"/>
    </source>
</evidence>
<protein>
    <submittedName>
        <fullName evidence="3">Enoyl-CoA hydratase/carnithine racemase</fullName>
    </submittedName>
</protein>
<comment type="similarity">
    <text evidence="1 2">Belongs to the enoyl-CoA hydratase/isomerase family.</text>
</comment>
<dbReference type="RefSeq" id="WP_074699909.1">
    <property type="nucleotide sequence ID" value="NZ_CP018863.1"/>
</dbReference>
<dbReference type="InterPro" id="IPR001753">
    <property type="entry name" value="Enoyl-CoA_hydra/iso"/>
</dbReference>
<dbReference type="PROSITE" id="PS00166">
    <property type="entry name" value="ENOYL_COA_HYDRATASE"/>
    <property type="match status" value="1"/>
</dbReference>
<dbReference type="STRING" id="37928.SAMN04489742_1540"/>
<dbReference type="PANTHER" id="PTHR42964:SF1">
    <property type="entry name" value="POLYKETIDE BIOSYNTHESIS ENOYL-COA HYDRATASE PKSH-RELATED"/>
    <property type="match status" value="1"/>
</dbReference>